<keyword evidence="1 7" id="KW-0240">DNA-directed RNA polymerase</keyword>
<evidence type="ECO:0000256" key="5">
    <source>
        <dbReference type="ARBA" id="ARBA00022833"/>
    </source>
</evidence>
<proteinExistence type="inferred from homology"/>
<sequence>DLLQGNQDLDEMEEQRRKGIKYCTLSEEDVKNISEVYVSQALDYDCSGETPIMGGLYDPHMGPANDTLICLTCYGNFRKCQGHYGYLHLVEPVYHVGYLTMVEGILKCICKECSRILLNNDICTNYLKKMKGGTIKKDPNGRSFLYHNDTILYPDMALFLLKEMVDEDRELLCVSEKPEKLFISTISVPPLAVRPSLPLNLRLAREDYLTERLKKIIKANEILTKHVKEYVIKQRDLDSPIYKRAYENLQFEVDQYMNSDDQQGQPLPAGLVQRLRGKQGRIRGTLSRKNVNYSGRTVISPDPYLKITEVRHLSFASYT</sequence>
<dbReference type="ExpressionAtlas" id="A0A2K3PD98">
    <property type="expression patterns" value="baseline"/>
</dbReference>
<dbReference type="EC" id="2.7.7.6" evidence="7"/>
<protein>
    <recommendedName>
        <fullName evidence="7">DNA-directed RNA polymerase subunit</fullName>
        <ecNumber evidence="7">2.7.7.6</ecNumber>
    </recommendedName>
</protein>
<reference evidence="9 10" key="1">
    <citation type="journal article" date="2014" name="Am. J. Bot.">
        <title>Genome assembly and annotation for red clover (Trifolium pratense; Fabaceae).</title>
        <authorList>
            <person name="Istvanek J."/>
            <person name="Jaros M."/>
            <person name="Krenek A."/>
            <person name="Repkova J."/>
        </authorList>
    </citation>
    <scope>NUCLEOTIDE SEQUENCE [LARGE SCALE GENOMIC DNA]</scope>
    <source>
        <strain evidence="10">cv. Tatra</strain>
        <tissue evidence="9">Young leaves</tissue>
    </source>
</reference>
<dbReference type="InterPro" id="IPR015700">
    <property type="entry name" value="RPC1"/>
</dbReference>
<dbReference type="InterPro" id="IPR007080">
    <property type="entry name" value="RNA_pol_Rpb1_1"/>
</dbReference>
<dbReference type="InterPro" id="IPR006592">
    <property type="entry name" value="RNA_pol_N"/>
</dbReference>
<accession>A0A2K3PD98</accession>
<dbReference type="GO" id="GO:0000428">
    <property type="term" value="C:DNA-directed RNA polymerase complex"/>
    <property type="evidence" value="ECO:0007669"/>
    <property type="project" value="UniProtKB-KW"/>
</dbReference>
<dbReference type="GO" id="GO:0003899">
    <property type="term" value="F:DNA-directed RNA polymerase activity"/>
    <property type="evidence" value="ECO:0007669"/>
    <property type="project" value="UniProtKB-EC"/>
</dbReference>
<dbReference type="Pfam" id="PF04997">
    <property type="entry name" value="RNA_pol_Rpb1_1"/>
    <property type="match status" value="2"/>
</dbReference>
<keyword evidence="2 7" id="KW-0808">Transferase</keyword>
<gene>
    <name evidence="9" type="ORF">L195_g009916</name>
</gene>
<evidence type="ECO:0000313" key="10">
    <source>
        <dbReference type="Proteomes" id="UP000236291"/>
    </source>
</evidence>
<keyword evidence="5" id="KW-0862">Zinc</keyword>
<dbReference type="GO" id="GO:0006351">
    <property type="term" value="P:DNA-templated transcription"/>
    <property type="evidence" value="ECO:0007669"/>
    <property type="project" value="InterPro"/>
</dbReference>
<dbReference type="InterPro" id="IPR044893">
    <property type="entry name" value="RNA_pol_Rpb1_clamp_domain"/>
</dbReference>
<keyword evidence="4" id="KW-0479">Metal-binding</keyword>
<dbReference type="GO" id="GO:0046872">
    <property type="term" value="F:metal ion binding"/>
    <property type="evidence" value="ECO:0007669"/>
    <property type="project" value="UniProtKB-KW"/>
</dbReference>
<organism evidence="9 10">
    <name type="scientific">Trifolium pratense</name>
    <name type="common">Red clover</name>
    <dbReference type="NCBI Taxonomy" id="57577"/>
    <lineage>
        <taxon>Eukaryota</taxon>
        <taxon>Viridiplantae</taxon>
        <taxon>Streptophyta</taxon>
        <taxon>Embryophyta</taxon>
        <taxon>Tracheophyta</taxon>
        <taxon>Spermatophyta</taxon>
        <taxon>Magnoliopsida</taxon>
        <taxon>eudicotyledons</taxon>
        <taxon>Gunneridae</taxon>
        <taxon>Pentapetalae</taxon>
        <taxon>rosids</taxon>
        <taxon>fabids</taxon>
        <taxon>Fabales</taxon>
        <taxon>Fabaceae</taxon>
        <taxon>Papilionoideae</taxon>
        <taxon>50 kb inversion clade</taxon>
        <taxon>NPAAA clade</taxon>
        <taxon>Hologalegina</taxon>
        <taxon>IRL clade</taxon>
        <taxon>Trifolieae</taxon>
        <taxon>Trifolium</taxon>
    </lineage>
</organism>
<evidence type="ECO:0000256" key="6">
    <source>
        <dbReference type="ARBA" id="ARBA00023163"/>
    </source>
</evidence>
<dbReference type="SMART" id="SM00663">
    <property type="entry name" value="RPOLA_N"/>
    <property type="match status" value="1"/>
</dbReference>
<name>A0A2K3PD98_TRIPR</name>
<evidence type="ECO:0000256" key="1">
    <source>
        <dbReference type="ARBA" id="ARBA00022478"/>
    </source>
</evidence>
<comment type="similarity">
    <text evidence="7">Belongs to the RNA polymerase beta' chain family.</text>
</comment>
<dbReference type="PANTHER" id="PTHR48446">
    <property type="entry name" value="DNA-DIRECTED RNA POLYMERASE SUBUNIT BETA' N-TERMINAL SECTION"/>
    <property type="match status" value="1"/>
</dbReference>
<reference evidence="9 10" key="2">
    <citation type="journal article" date="2017" name="Front. Plant Sci.">
        <title>Gene Classification and Mining of Molecular Markers Useful in Red Clover (Trifolium pratense) Breeding.</title>
        <authorList>
            <person name="Istvanek J."/>
            <person name="Dluhosova J."/>
            <person name="Dluhos P."/>
            <person name="Patkova L."/>
            <person name="Nedelnik J."/>
            <person name="Repkova J."/>
        </authorList>
    </citation>
    <scope>NUCLEOTIDE SEQUENCE [LARGE SCALE GENOMIC DNA]</scope>
    <source>
        <strain evidence="10">cv. Tatra</strain>
        <tissue evidence="9">Young leaves</tissue>
    </source>
</reference>
<comment type="caution">
    <text evidence="9">The sequence shown here is derived from an EMBL/GenBank/DDBJ whole genome shotgun (WGS) entry which is preliminary data.</text>
</comment>
<dbReference type="Proteomes" id="UP000236291">
    <property type="component" value="Unassembled WGS sequence"/>
</dbReference>
<comment type="function">
    <text evidence="7">DNA-dependent RNA polymerase catalyzes the transcription of DNA into RNA using the four ribonucleoside triphosphates as substrates.</text>
</comment>
<keyword evidence="3 7" id="KW-0548">Nucleotidyltransferase</keyword>
<dbReference type="AlphaFoldDB" id="A0A2K3PD98"/>
<dbReference type="EMBL" id="ASHM01005944">
    <property type="protein sequence ID" value="PNY13266.1"/>
    <property type="molecule type" value="Genomic_DNA"/>
</dbReference>
<keyword evidence="6 7" id="KW-0804">Transcription</keyword>
<evidence type="ECO:0000256" key="3">
    <source>
        <dbReference type="ARBA" id="ARBA00022695"/>
    </source>
</evidence>
<dbReference type="Gene3D" id="4.10.860.120">
    <property type="entry name" value="RNA polymerase II, clamp domain"/>
    <property type="match status" value="1"/>
</dbReference>
<dbReference type="Gene3D" id="2.40.40.20">
    <property type="match status" value="1"/>
</dbReference>
<feature type="non-terminal residue" evidence="9">
    <location>
        <position position="1"/>
    </location>
</feature>
<evidence type="ECO:0000256" key="7">
    <source>
        <dbReference type="RuleBase" id="RU004279"/>
    </source>
</evidence>
<evidence type="ECO:0000256" key="2">
    <source>
        <dbReference type="ARBA" id="ARBA00022679"/>
    </source>
</evidence>
<dbReference type="PANTHER" id="PTHR48446:SF1">
    <property type="entry name" value="DNA-DIRECTED RNA POLYMERASE SUBUNIT BETA' N-TERMINAL SECTION"/>
    <property type="match status" value="1"/>
</dbReference>
<dbReference type="GO" id="GO:0003677">
    <property type="term" value="F:DNA binding"/>
    <property type="evidence" value="ECO:0007669"/>
    <property type="project" value="InterPro"/>
</dbReference>
<comment type="catalytic activity">
    <reaction evidence="7">
        <text>RNA(n) + a ribonucleoside 5'-triphosphate = RNA(n+1) + diphosphate</text>
        <dbReference type="Rhea" id="RHEA:21248"/>
        <dbReference type="Rhea" id="RHEA-COMP:14527"/>
        <dbReference type="Rhea" id="RHEA-COMP:17342"/>
        <dbReference type="ChEBI" id="CHEBI:33019"/>
        <dbReference type="ChEBI" id="CHEBI:61557"/>
        <dbReference type="ChEBI" id="CHEBI:140395"/>
        <dbReference type="EC" id="2.7.7.6"/>
    </reaction>
</comment>
<dbReference type="SUPFAM" id="SSF64484">
    <property type="entry name" value="beta and beta-prime subunits of DNA dependent RNA-polymerase"/>
    <property type="match status" value="1"/>
</dbReference>
<evidence type="ECO:0000256" key="4">
    <source>
        <dbReference type="ARBA" id="ARBA00022723"/>
    </source>
</evidence>
<feature type="domain" description="RNA polymerase N-terminal" evidence="8">
    <location>
        <begin position="179"/>
        <end position="319"/>
    </location>
</feature>
<evidence type="ECO:0000259" key="8">
    <source>
        <dbReference type="SMART" id="SM00663"/>
    </source>
</evidence>
<evidence type="ECO:0000313" key="9">
    <source>
        <dbReference type="EMBL" id="PNY13266.1"/>
    </source>
</evidence>
<dbReference type="STRING" id="57577.A0A2K3PD98"/>